<dbReference type="Proteomes" id="UP000828048">
    <property type="component" value="Chromosome 12"/>
</dbReference>
<protein>
    <submittedName>
        <fullName evidence="1">Uncharacterized protein</fullName>
    </submittedName>
</protein>
<organism evidence="1 2">
    <name type="scientific">Vaccinium darrowii</name>
    <dbReference type="NCBI Taxonomy" id="229202"/>
    <lineage>
        <taxon>Eukaryota</taxon>
        <taxon>Viridiplantae</taxon>
        <taxon>Streptophyta</taxon>
        <taxon>Embryophyta</taxon>
        <taxon>Tracheophyta</taxon>
        <taxon>Spermatophyta</taxon>
        <taxon>Magnoliopsida</taxon>
        <taxon>eudicotyledons</taxon>
        <taxon>Gunneridae</taxon>
        <taxon>Pentapetalae</taxon>
        <taxon>asterids</taxon>
        <taxon>Ericales</taxon>
        <taxon>Ericaceae</taxon>
        <taxon>Vaccinioideae</taxon>
        <taxon>Vaccinieae</taxon>
        <taxon>Vaccinium</taxon>
    </lineage>
</organism>
<evidence type="ECO:0000313" key="2">
    <source>
        <dbReference type="Proteomes" id="UP000828048"/>
    </source>
</evidence>
<evidence type="ECO:0000313" key="1">
    <source>
        <dbReference type="EMBL" id="KAH7863790.1"/>
    </source>
</evidence>
<reference evidence="1 2" key="1">
    <citation type="journal article" date="2021" name="Hortic Res">
        <title>High-quality reference genome and annotation aids understanding of berry development for evergreen blueberry (Vaccinium darrowii).</title>
        <authorList>
            <person name="Yu J."/>
            <person name="Hulse-Kemp A.M."/>
            <person name="Babiker E."/>
            <person name="Staton M."/>
        </authorList>
    </citation>
    <scope>NUCLEOTIDE SEQUENCE [LARGE SCALE GENOMIC DNA]</scope>
    <source>
        <strain evidence="2">cv. NJ 8807/NJ 8810</strain>
        <tissue evidence="1">Young leaf</tissue>
    </source>
</reference>
<gene>
    <name evidence="1" type="ORF">Vadar_022041</name>
</gene>
<accession>A0ACB7ZDU8</accession>
<proteinExistence type="predicted"/>
<name>A0ACB7ZDU8_9ERIC</name>
<keyword evidence="2" id="KW-1185">Reference proteome</keyword>
<comment type="caution">
    <text evidence="1">The sequence shown here is derived from an EMBL/GenBank/DDBJ whole genome shotgun (WGS) entry which is preliminary data.</text>
</comment>
<dbReference type="EMBL" id="CM037162">
    <property type="protein sequence ID" value="KAH7863790.1"/>
    <property type="molecule type" value="Genomic_DNA"/>
</dbReference>
<sequence>MMSNTSLEDTYSLRRGEVKKTIRDLHSKIGTAVEISQVVFLTEFNMVMSMLWGSTVDSNIATEFQAVTLKILEVLSKPNMSTNREEGFEEDGLLSKGKKDFLQILMELKEQEDAAMPITLPQLKSMLLEIVIGSTDTTATMVEWVMAELVHRPEVMKKVQEELSDIVGLNKVAEESHVPKLHYLDTVFKETFRLHPALPLLIPKRPSQSSIVSGYTIPKDTKVFLNVWAMHRNPEAWDDPSEFKPERFLSYPCKFDYSGNNFQFLPFDREEEFVLEFPWQRKW</sequence>